<accession>A0A0B2VIQ1</accession>
<proteinExistence type="inferred from homology"/>
<dbReference type="Proteomes" id="UP000031036">
    <property type="component" value="Unassembled WGS sequence"/>
</dbReference>
<dbReference type="CDD" id="cd16357">
    <property type="entry name" value="GLOD4_C"/>
    <property type="match status" value="1"/>
</dbReference>
<dbReference type="Gene3D" id="3.10.180.10">
    <property type="entry name" value="2,3-Dihydroxybiphenyl 1,2-Dioxygenase, domain 1"/>
    <property type="match status" value="2"/>
</dbReference>
<dbReference type="SUPFAM" id="SSF54593">
    <property type="entry name" value="Glyoxalase/Bleomycin resistance protein/Dihydroxybiphenyl dioxygenase"/>
    <property type="match status" value="2"/>
</dbReference>
<comment type="similarity">
    <text evidence="1">Belongs to the glyoxalase I family.</text>
</comment>
<reference evidence="4 5" key="1">
    <citation type="submission" date="2014-11" db="EMBL/GenBank/DDBJ databases">
        <title>Genetic blueprint of the zoonotic pathogen Toxocara canis.</title>
        <authorList>
            <person name="Zhu X.-Q."/>
            <person name="Korhonen P.K."/>
            <person name="Cai H."/>
            <person name="Young N.D."/>
            <person name="Nejsum P."/>
            <person name="von Samson-Himmelstjerna G."/>
            <person name="Boag P.R."/>
            <person name="Tan P."/>
            <person name="Li Q."/>
            <person name="Min J."/>
            <person name="Yang Y."/>
            <person name="Wang X."/>
            <person name="Fang X."/>
            <person name="Hall R.S."/>
            <person name="Hofmann A."/>
            <person name="Sternberg P.W."/>
            <person name="Jex A.R."/>
            <person name="Gasser R.B."/>
        </authorList>
    </citation>
    <scope>NUCLEOTIDE SEQUENCE [LARGE SCALE GENOMIC DNA]</scope>
    <source>
        <strain evidence="4">PN_DK_2014</strain>
    </source>
</reference>
<name>A0A0B2VIQ1_TOXCA</name>
<evidence type="ECO:0000256" key="2">
    <source>
        <dbReference type="ARBA" id="ARBA00022737"/>
    </source>
</evidence>
<feature type="domain" description="VOC" evidence="3">
    <location>
        <begin position="133"/>
        <end position="252"/>
    </location>
</feature>
<protein>
    <submittedName>
        <fullName evidence="4">Glyoxalase domain-containing protein 4</fullName>
    </submittedName>
</protein>
<dbReference type="AlphaFoldDB" id="A0A0B2VIQ1"/>
<dbReference type="PANTHER" id="PTHR46466">
    <property type="entry name" value="GLYOXALASE DOMAIN-CONTAINING PROTEIN 4"/>
    <property type="match status" value="1"/>
</dbReference>
<evidence type="ECO:0000259" key="3">
    <source>
        <dbReference type="PROSITE" id="PS51819"/>
    </source>
</evidence>
<dbReference type="PROSITE" id="PS51819">
    <property type="entry name" value="VOC"/>
    <property type="match status" value="2"/>
</dbReference>
<dbReference type="InterPro" id="IPR029068">
    <property type="entry name" value="Glyas_Bleomycin-R_OHBP_Dase"/>
</dbReference>
<dbReference type="STRING" id="6265.A0A0B2VIQ1"/>
<dbReference type="PANTHER" id="PTHR46466:SF1">
    <property type="entry name" value="GLYOXALASE DOMAIN-CONTAINING PROTEIN 4"/>
    <property type="match status" value="1"/>
</dbReference>
<dbReference type="EMBL" id="JPKZ01001199">
    <property type="protein sequence ID" value="KHN83386.1"/>
    <property type="molecule type" value="Genomic_DNA"/>
</dbReference>
<dbReference type="OrthoDB" id="1545884at2759"/>
<sequence length="317" mass="36119">MVRALHYVFKIGNRNKSYDFFVNTLGMKVLRHEEFEEGCKATCNGPYNGKWSKTMVGYGSEDTHFVIELTYNYPIGSYKLGNDFKGIYIESSDVLKRCKEQTNGRMTSCGLLELKDPDGHCFYIKEGVRKIDPVYKIALNTTDMKKTIDYWNRLLGMEVLSQDEHHCLLSYGSDQCSLEWLKIDAPIERGTAFGRIAFAIPTKELEPLEKRIRDEGETIQTPLVQLDTPGKATVHVVILADPNGHEICFVGEEAFRQLSQIDPKADLLLQDAMQEDKSDEWFKEGKPEARASAQREADKSVRCISQLVYFYTPLGTN</sequence>
<evidence type="ECO:0000256" key="1">
    <source>
        <dbReference type="ARBA" id="ARBA00010363"/>
    </source>
</evidence>
<feature type="domain" description="VOC" evidence="3">
    <location>
        <begin position="3"/>
        <end position="127"/>
    </location>
</feature>
<dbReference type="Pfam" id="PF21701">
    <property type="entry name" value="GLOD4_C"/>
    <property type="match status" value="1"/>
</dbReference>
<comment type="caution">
    <text evidence="4">The sequence shown here is derived from an EMBL/GenBank/DDBJ whole genome shotgun (WGS) entry which is preliminary data.</text>
</comment>
<dbReference type="InterPro" id="IPR043193">
    <property type="entry name" value="GLOD4"/>
</dbReference>
<evidence type="ECO:0000313" key="4">
    <source>
        <dbReference type="EMBL" id="KHN83386.1"/>
    </source>
</evidence>
<dbReference type="OMA" id="CDAECNG"/>
<keyword evidence="5" id="KW-1185">Reference proteome</keyword>
<evidence type="ECO:0000313" key="5">
    <source>
        <dbReference type="Proteomes" id="UP000031036"/>
    </source>
</evidence>
<dbReference type="InterPro" id="IPR037523">
    <property type="entry name" value="VOC_core"/>
</dbReference>
<keyword evidence="2" id="KW-0677">Repeat</keyword>
<gene>
    <name evidence="4" type="primary">Glod4</name>
    <name evidence="4" type="ORF">Tcan_05454</name>
</gene>
<dbReference type="InterPro" id="IPR043194">
    <property type="entry name" value="GLOD4_C"/>
</dbReference>
<organism evidence="4 5">
    <name type="scientific">Toxocara canis</name>
    <name type="common">Canine roundworm</name>
    <dbReference type="NCBI Taxonomy" id="6265"/>
    <lineage>
        <taxon>Eukaryota</taxon>
        <taxon>Metazoa</taxon>
        <taxon>Ecdysozoa</taxon>
        <taxon>Nematoda</taxon>
        <taxon>Chromadorea</taxon>
        <taxon>Rhabditida</taxon>
        <taxon>Spirurina</taxon>
        <taxon>Ascaridomorpha</taxon>
        <taxon>Ascaridoidea</taxon>
        <taxon>Toxocaridae</taxon>
        <taxon>Toxocara</taxon>
    </lineage>
</organism>